<evidence type="ECO:0000256" key="4">
    <source>
        <dbReference type="SAM" id="SignalP"/>
    </source>
</evidence>
<comment type="similarity">
    <text evidence="1">Belongs to the serine-aspartate repeat-containing protein (SDr) family.</text>
</comment>
<dbReference type="AlphaFoldDB" id="A0A5P2AUM8"/>
<protein>
    <recommendedName>
        <fullName evidence="5">SpaA-like prealbumin fold domain-containing protein</fullName>
    </recommendedName>
</protein>
<evidence type="ECO:0000256" key="2">
    <source>
        <dbReference type="ARBA" id="ARBA00022525"/>
    </source>
</evidence>
<dbReference type="PANTHER" id="PTHR36108:SF13">
    <property type="entry name" value="COLOSSIN-B-RELATED"/>
    <property type="match status" value="1"/>
</dbReference>
<dbReference type="EMBL" id="CP029194">
    <property type="protein sequence ID" value="QES21855.1"/>
    <property type="molecule type" value="Genomic_DNA"/>
</dbReference>
<dbReference type="SUPFAM" id="SSF117074">
    <property type="entry name" value="Hypothetical protein PA1324"/>
    <property type="match status" value="1"/>
</dbReference>
<evidence type="ECO:0000259" key="5">
    <source>
        <dbReference type="Pfam" id="PF17802"/>
    </source>
</evidence>
<evidence type="ECO:0000256" key="1">
    <source>
        <dbReference type="ARBA" id="ARBA00007257"/>
    </source>
</evidence>
<feature type="signal peptide" evidence="4">
    <location>
        <begin position="1"/>
        <end position="20"/>
    </location>
</feature>
<feature type="domain" description="SpaA-like prealbumin fold" evidence="5">
    <location>
        <begin position="383"/>
        <end position="440"/>
    </location>
</feature>
<keyword evidence="3 4" id="KW-0732">Signal</keyword>
<dbReference type="InterPro" id="IPR041033">
    <property type="entry name" value="SpaA_PFL_dom_1"/>
</dbReference>
<evidence type="ECO:0000313" key="7">
    <source>
        <dbReference type="Proteomes" id="UP000324106"/>
    </source>
</evidence>
<gene>
    <name evidence="6" type="ORF">DEJ46_24370</name>
</gene>
<dbReference type="Pfam" id="PF17802">
    <property type="entry name" value="SpaA"/>
    <property type="match status" value="2"/>
</dbReference>
<reference evidence="6 7" key="1">
    <citation type="submission" date="2018-05" db="EMBL/GenBank/DDBJ databases">
        <title>Streptomyces venezuelae.</title>
        <authorList>
            <person name="Kim W."/>
            <person name="Lee N."/>
            <person name="Cho B.-K."/>
        </authorList>
    </citation>
    <scope>NUCLEOTIDE SEQUENCE [LARGE SCALE GENOMIC DNA]</scope>
    <source>
        <strain evidence="6 7">ATCC 15068</strain>
    </source>
</reference>
<dbReference type="InterPro" id="IPR013783">
    <property type="entry name" value="Ig-like_fold"/>
</dbReference>
<feature type="domain" description="SpaA-like prealbumin fold" evidence="5">
    <location>
        <begin position="267"/>
        <end position="360"/>
    </location>
</feature>
<name>A0A5P2AUM8_STRVZ</name>
<dbReference type="Proteomes" id="UP000324106">
    <property type="component" value="Chromosome"/>
</dbReference>
<dbReference type="GO" id="GO:0005975">
    <property type="term" value="P:carbohydrate metabolic process"/>
    <property type="evidence" value="ECO:0007669"/>
    <property type="project" value="UniProtKB-ARBA"/>
</dbReference>
<keyword evidence="2" id="KW-0964">Secreted</keyword>
<organism evidence="6 7">
    <name type="scientific">Streptomyces venezuelae</name>
    <dbReference type="NCBI Taxonomy" id="54571"/>
    <lineage>
        <taxon>Bacteria</taxon>
        <taxon>Bacillati</taxon>
        <taxon>Actinomycetota</taxon>
        <taxon>Actinomycetes</taxon>
        <taxon>Kitasatosporales</taxon>
        <taxon>Streptomycetaceae</taxon>
        <taxon>Streptomyces</taxon>
    </lineage>
</organism>
<dbReference type="SUPFAM" id="SSF49478">
    <property type="entry name" value="Cna protein B-type domain"/>
    <property type="match status" value="1"/>
</dbReference>
<proteinExistence type="inferred from homology"/>
<accession>A0A5P2AUM8</accession>
<feature type="chain" id="PRO_5024987280" description="SpaA-like prealbumin fold domain-containing protein" evidence="4">
    <location>
        <begin position="21"/>
        <end position="519"/>
    </location>
</feature>
<sequence>MAATAALLVAGFLPATLATADAPPPSLTGSDFEIDTDANLRVDVNGDLDWNNVTEIRTGDTTAPDTSFVEGTKENTAVPTIESGGIPPNKSDLKFFGLHQEGGTSDGFLHLYWTRVQDPSGSTNMDFELNQSRTKSANGVTPIRTVGDLLITYDLRQGGTRPELALRRWTSAGVWSAEEDLDAAGDATGSINRLNTITATEGGVLGALDRNTFGEASVRLSAIFPENNGSCRSLGAAYLKSRASGGSFNAVLKDFIPPANIDISNCGSVKILKTDDRDVELEGAEFTLYQNFAPLTPPLGAEDIETTLKCTTDSTGECTIPNVPTGNYIVHETVVPAGHDRAPDQAIVVDADEEETVSFVDPRQRGAILITKLRKHAEAGAGNTAHAGVRFSVDNGETKETGADGTVCFDNLEFGSHTVSEVTPAGYKPQEDQTVTVDNKASCGDEPYVGETAEFINVPLSNITVSFASQVQGGTKSKISCTGLAATPPDGSPNAFDDTSETFEDLEPGTYTCTVVVDP</sequence>
<evidence type="ECO:0000256" key="3">
    <source>
        <dbReference type="ARBA" id="ARBA00022729"/>
    </source>
</evidence>
<evidence type="ECO:0000313" key="6">
    <source>
        <dbReference type="EMBL" id="QES21855.1"/>
    </source>
</evidence>
<dbReference type="Gene3D" id="2.60.40.10">
    <property type="entry name" value="Immunoglobulins"/>
    <property type="match status" value="2"/>
</dbReference>
<dbReference type="PANTHER" id="PTHR36108">
    <property type="entry name" value="COLOSSIN-B-RELATED"/>
    <property type="match status" value="1"/>
</dbReference>